<dbReference type="PANTHER" id="PTHR12271:SF40">
    <property type="entry name" value="POLY(A) RNA POLYMERASE GLD2"/>
    <property type="match status" value="1"/>
</dbReference>
<evidence type="ECO:0000313" key="1">
    <source>
        <dbReference type="EMBL" id="CUS11037.1"/>
    </source>
</evidence>
<dbReference type="EMBL" id="LN891033">
    <property type="protein sequence ID" value="CUS11037.1"/>
    <property type="molecule type" value="Genomic_DNA"/>
</dbReference>
<reference evidence="1" key="1">
    <citation type="submission" date="2015-10" db="EMBL/GenBank/DDBJ databases">
        <authorList>
            <person name="Regsiter A."/>
            <person name="william w."/>
        </authorList>
    </citation>
    <scope>NUCLEOTIDE SEQUENCE</scope>
    <source>
        <strain evidence="1">Montdore</strain>
    </source>
</reference>
<dbReference type="SUPFAM" id="SSF81631">
    <property type="entry name" value="PAP/OAS1 substrate-binding domain"/>
    <property type="match status" value="1"/>
</dbReference>
<dbReference type="GO" id="GO:0031123">
    <property type="term" value="P:RNA 3'-end processing"/>
    <property type="evidence" value="ECO:0007669"/>
    <property type="project" value="TreeGrafter"/>
</dbReference>
<protein>
    <submittedName>
        <fullName evidence="1">Uncharacterized protein</fullName>
    </submittedName>
</protein>
<proteinExistence type="predicted"/>
<dbReference type="GO" id="GO:0016779">
    <property type="term" value="F:nucleotidyltransferase activity"/>
    <property type="evidence" value="ECO:0007669"/>
    <property type="project" value="TreeGrafter"/>
</dbReference>
<organism evidence="1 2">
    <name type="scientific">Tuber aestivum</name>
    <name type="common">summer truffle</name>
    <dbReference type="NCBI Taxonomy" id="59557"/>
    <lineage>
        <taxon>Eukaryota</taxon>
        <taxon>Fungi</taxon>
        <taxon>Dikarya</taxon>
        <taxon>Ascomycota</taxon>
        <taxon>Pezizomycotina</taxon>
        <taxon>Pezizomycetes</taxon>
        <taxon>Pezizales</taxon>
        <taxon>Tuberaceae</taxon>
        <taxon>Tuber</taxon>
    </lineage>
</organism>
<accession>A0A292PX75</accession>
<keyword evidence="2" id="KW-1185">Reference proteome</keyword>
<dbReference type="AlphaFoldDB" id="A0A292PX75"/>
<dbReference type="Gene3D" id="1.10.1410.10">
    <property type="match status" value="1"/>
</dbReference>
<evidence type="ECO:0000313" key="2">
    <source>
        <dbReference type="Proteomes" id="UP001412239"/>
    </source>
</evidence>
<gene>
    <name evidence="1" type="ORF">GSTUAT00004904001</name>
</gene>
<dbReference type="Proteomes" id="UP001412239">
    <property type="component" value="Unassembled WGS sequence"/>
</dbReference>
<sequence length="145" mass="16735">MKQAHKGTDENSFDLSYDIGFNQDLGVHNTRTLQTHSRCDPRVKQMVLFIKASESCKLDTITCQWWTKRRHINSPYRGTVPSYRYELMIIHFLITVVDHPVLIKRRDTTIPEGAPPDQIFHEGGEGGIIFGVLKISKIFPRPRTK</sequence>
<name>A0A292PX75_9PEZI</name>
<dbReference type="PANTHER" id="PTHR12271">
    <property type="entry name" value="POLY A POLYMERASE CID PAP -RELATED"/>
    <property type="match status" value="1"/>
</dbReference>